<comment type="pathway">
    <text evidence="11">Sulfur metabolism; glutathione metabolism.</text>
</comment>
<dbReference type="GO" id="GO:0006751">
    <property type="term" value="P:glutathione catabolic process"/>
    <property type="evidence" value="ECO:0007669"/>
    <property type="project" value="UniProtKB-UniRule"/>
</dbReference>
<keyword evidence="4 11" id="KW-0808">Transferase</keyword>
<evidence type="ECO:0000313" key="13">
    <source>
        <dbReference type="EMBL" id="CAA9328740.1"/>
    </source>
</evidence>
<keyword evidence="11" id="KW-0317">Glutathione biosynthesis</keyword>
<comment type="PTM">
    <text evidence="11">Cleaved by autocatalysis into a large and a small subunit.</text>
</comment>
<evidence type="ECO:0000256" key="5">
    <source>
        <dbReference type="ARBA" id="ARBA00022801"/>
    </source>
</evidence>
<evidence type="ECO:0000256" key="11">
    <source>
        <dbReference type="RuleBase" id="RU368036"/>
    </source>
</evidence>
<dbReference type="InterPro" id="IPR055262">
    <property type="entry name" value="GGT_CS"/>
</dbReference>
<dbReference type="InterPro" id="IPR000101">
    <property type="entry name" value="GGT_peptidase"/>
</dbReference>
<dbReference type="InterPro" id="IPR043137">
    <property type="entry name" value="GGT_ssub_C"/>
</dbReference>
<feature type="chain" id="PRO_5026692309" description="Glutathione hydrolase proenzyme" evidence="12">
    <location>
        <begin position="29"/>
        <end position="596"/>
    </location>
</feature>
<dbReference type="GO" id="GO:0103068">
    <property type="term" value="F:leukotriene C4 gamma-glutamyl transferase activity"/>
    <property type="evidence" value="ECO:0007669"/>
    <property type="project" value="UniProtKB-EC"/>
</dbReference>
<evidence type="ECO:0000256" key="7">
    <source>
        <dbReference type="ARBA" id="ARBA00023315"/>
    </source>
</evidence>
<dbReference type="PROSITE" id="PS00462">
    <property type="entry name" value="G_GLU_TRANSPEPTIDASE"/>
    <property type="match status" value="1"/>
</dbReference>
<evidence type="ECO:0000256" key="10">
    <source>
        <dbReference type="PIRSR" id="PIRSR600101-2"/>
    </source>
</evidence>
<dbReference type="UniPathway" id="UPA00204"/>
<feature type="binding site" evidence="10">
    <location>
        <position position="439"/>
    </location>
    <ligand>
        <name>L-glutamate</name>
        <dbReference type="ChEBI" id="CHEBI:29985"/>
    </ligand>
</feature>
<feature type="signal peptide" evidence="12">
    <location>
        <begin position="1"/>
        <end position="28"/>
    </location>
</feature>
<comment type="catalytic activity">
    <reaction evidence="1 11">
        <text>an S-substituted glutathione + H2O = an S-substituted L-cysteinylglycine + L-glutamate</text>
        <dbReference type="Rhea" id="RHEA:59468"/>
        <dbReference type="ChEBI" id="CHEBI:15377"/>
        <dbReference type="ChEBI" id="CHEBI:29985"/>
        <dbReference type="ChEBI" id="CHEBI:90779"/>
        <dbReference type="ChEBI" id="CHEBI:143103"/>
        <dbReference type="EC" id="3.4.19.13"/>
    </reaction>
</comment>
<evidence type="ECO:0000256" key="3">
    <source>
        <dbReference type="ARBA" id="ARBA00009381"/>
    </source>
</evidence>
<comment type="subunit">
    <text evidence="11">This enzyme consists of two polypeptide chains, which are synthesized in precursor form from a single polypeptide.</text>
</comment>
<comment type="catalytic activity">
    <reaction evidence="8 11">
        <text>an N-terminal (5-L-glutamyl)-[peptide] + an alpha-amino acid = 5-L-glutamyl amino acid + an N-terminal L-alpha-aminoacyl-[peptide]</text>
        <dbReference type="Rhea" id="RHEA:23904"/>
        <dbReference type="Rhea" id="RHEA-COMP:9780"/>
        <dbReference type="Rhea" id="RHEA-COMP:9795"/>
        <dbReference type="ChEBI" id="CHEBI:77644"/>
        <dbReference type="ChEBI" id="CHEBI:78597"/>
        <dbReference type="ChEBI" id="CHEBI:78599"/>
        <dbReference type="ChEBI" id="CHEBI:78608"/>
        <dbReference type="EC" id="2.3.2.2"/>
    </reaction>
</comment>
<keyword evidence="7 11" id="KW-0012">Acyltransferase</keyword>
<proteinExistence type="inferred from homology"/>
<dbReference type="AlphaFoldDB" id="A0A6J4LBE4"/>
<dbReference type="PANTHER" id="PTHR43199:SF1">
    <property type="entry name" value="GLUTATHIONE HYDROLASE PROENZYME"/>
    <property type="match status" value="1"/>
</dbReference>
<dbReference type="EC" id="2.3.2.2" evidence="11"/>
<dbReference type="PANTHER" id="PTHR43199">
    <property type="entry name" value="GLUTATHIONE HYDROLASE"/>
    <property type="match status" value="1"/>
</dbReference>
<dbReference type="GO" id="GO:0006750">
    <property type="term" value="P:glutathione biosynthetic process"/>
    <property type="evidence" value="ECO:0007669"/>
    <property type="project" value="UniProtKB-KW"/>
</dbReference>
<evidence type="ECO:0000256" key="8">
    <source>
        <dbReference type="ARBA" id="ARBA00047417"/>
    </source>
</evidence>
<dbReference type="InterPro" id="IPR029055">
    <property type="entry name" value="Ntn_hydrolases_N"/>
</dbReference>
<feature type="binding site" evidence="10">
    <location>
        <position position="122"/>
    </location>
    <ligand>
        <name>L-glutamate</name>
        <dbReference type="ChEBI" id="CHEBI:29985"/>
    </ligand>
</feature>
<dbReference type="InterPro" id="IPR051792">
    <property type="entry name" value="GGT_bact"/>
</dbReference>
<dbReference type="Gene3D" id="3.60.20.40">
    <property type="match status" value="1"/>
</dbReference>
<evidence type="ECO:0000256" key="4">
    <source>
        <dbReference type="ARBA" id="ARBA00022679"/>
    </source>
</evidence>
<dbReference type="NCBIfam" id="TIGR00066">
    <property type="entry name" value="g_glut_trans"/>
    <property type="match status" value="1"/>
</dbReference>
<keyword evidence="12" id="KW-0732">Signal</keyword>
<evidence type="ECO:0000256" key="1">
    <source>
        <dbReference type="ARBA" id="ARBA00001049"/>
    </source>
</evidence>
<comment type="similarity">
    <text evidence="3 11">Belongs to the gamma-glutamyltransferase family.</text>
</comment>
<evidence type="ECO:0000256" key="12">
    <source>
        <dbReference type="SAM" id="SignalP"/>
    </source>
</evidence>
<evidence type="ECO:0000256" key="2">
    <source>
        <dbReference type="ARBA" id="ARBA00001089"/>
    </source>
</evidence>
<dbReference type="EMBL" id="CADCTV010000428">
    <property type="protein sequence ID" value="CAA9328740.1"/>
    <property type="molecule type" value="Genomic_DNA"/>
</dbReference>
<dbReference type="EC" id="3.4.19.13" evidence="11"/>
<dbReference type="SUPFAM" id="SSF56235">
    <property type="entry name" value="N-terminal nucleophile aminohydrolases (Ntn hydrolases)"/>
    <property type="match status" value="1"/>
</dbReference>
<dbReference type="GO" id="GO:0036374">
    <property type="term" value="F:glutathione hydrolase activity"/>
    <property type="evidence" value="ECO:0007669"/>
    <property type="project" value="UniProtKB-UniRule"/>
</dbReference>
<dbReference type="Pfam" id="PF01019">
    <property type="entry name" value="G_glu_transpept"/>
    <property type="match status" value="1"/>
</dbReference>
<sequence>MTTIHRALPLLLVALAPAACGPSGPARAEAAAQDTVRFAADWEFPRGSISPTMAARGMVVTTDRVASEVGAEILRRNGNAVDAAVATHFALAVVNPEAGNIGGGGFMIVRMADGTTASLDFREAAPLAATRDMFLDSLGNVSDSLSIVGHKAAGVPGSVAGMWEAHKRFGSLPWAELVQPAIALAEGIVVHERLASSLRSYEDRLRRFPGTAKVFVPTGRVARTGERLVQADLAETFRRIAAEGMDGFYRGRTAELVEEEMKRGGGLITREDMARYKAVWRDPVKFGYRGHQVISMPPPSSGGVTMAEILNILEGYDVPRMGYLSPEHVHAFTEATRRAYADRNAYLGDPDFVRMPTERMVSDAYAAERRRGIDRARATPSTQVAPGLGAPAEGEHTTHYSIVDARGNAVAVTTTINSLYGNLVTVEGAGFLLNNEMDDFTSKPGVPNQFGLVQGAANSVQPGKRMLSAMTPTIVLDPAGKVLLVTGTPGGSTIITSIAQIVSNVVDFRMDVATATLAPRLHHQHLPDTLRYERNGLTDATAARLRAMGHAVAERGGFQGDVQSIIVLPNGYQSGVADPRRGGAAVGVGEVRRVVQ</sequence>
<dbReference type="Gene3D" id="1.10.246.130">
    <property type="match status" value="1"/>
</dbReference>
<comment type="catalytic activity">
    <reaction evidence="2 11">
        <text>glutathione + H2O = L-cysteinylglycine + L-glutamate</text>
        <dbReference type="Rhea" id="RHEA:28807"/>
        <dbReference type="ChEBI" id="CHEBI:15377"/>
        <dbReference type="ChEBI" id="CHEBI:29985"/>
        <dbReference type="ChEBI" id="CHEBI:57925"/>
        <dbReference type="ChEBI" id="CHEBI:61694"/>
        <dbReference type="EC" id="3.4.19.13"/>
    </reaction>
</comment>
<dbReference type="InterPro" id="IPR043138">
    <property type="entry name" value="GGT_lsub"/>
</dbReference>
<gene>
    <name evidence="13" type="ORF">AVDCRST_MAG89-2022</name>
</gene>
<feature type="binding site" evidence="10">
    <location>
        <position position="491"/>
    </location>
    <ligand>
        <name>L-glutamate</name>
        <dbReference type="ChEBI" id="CHEBI:29985"/>
    </ligand>
</feature>
<reference evidence="13" key="1">
    <citation type="submission" date="2020-02" db="EMBL/GenBank/DDBJ databases">
        <authorList>
            <person name="Meier V. D."/>
        </authorList>
    </citation>
    <scope>NUCLEOTIDE SEQUENCE</scope>
    <source>
        <strain evidence="13">AVDCRST_MAG89</strain>
    </source>
</reference>
<evidence type="ECO:0000256" key="9">
    <source>
        <dbReference type="PIRSR" id="PIRSR600101-1"/>
    </source>
</evidence>
<keyword evidence="5 11" id="KW-0378">Hydrolase</keyword>
<feature type="binding site" evidence="10">
    <location>
        <begin position="415"/>
        <end position="417"/>
    </location>
    <ligand>
        <name>L-glutamate</name>
        <dbReference type="ChEBI" id="CHEBI:29985"/>
    </ligand>
</feature>
<organism evidence="13">
    <name type="scientific">uncultured Gemmatimonadota bacterium</name>
    <dbReference type="NCBI Taxonomy" id="203437"/>
    <lineage>
        <taxon>Bacteria</taxon>
        <taxon>Pseudomonadati</taxon>
        <taxon>Gemmatimonadota</taxon>
        <taxon>environmental samples</taxon>
    </lineage>
</organism>
<evidence type="ECO:0000256" key="6">
    <source>
        <dbReference type="ARBA" id="ARBA00023145"/>
    </source>
</evidence>
<feature type="active site" description="Nucleophile" evidence="9">
    <location>
        <position position="397"/>
    </location>
</feature>
<keyword evidence="6 11" id="KW-0865">Zymogen</keyword>
<dbReference type="PRINTS" id="PR01210">
    <property type="entry name" value="GGTRANSPTASE"/>
</dbReference>
<name>A0A6J4LBE4_9BACT</name>
<protein>
    <recommendedName>
        <fullName evidence="11">Glutathione hydrolase proenzyme</fullName>
        <ecNumber evidence="11">2.3.2.2</ecNumber>
        <ecNumber evidence="11">3.4.19.13</ecNumber>
    </recommendedName>
    <component>
        <recommendedName>
            <fullName evidence="11">Glutathione hydrolase large chain</fullName>
        </recommendedName>
    </component>
    <component>
        <recommendedName>
            <fullName evidence="11">Glutathione hydrolase small chain</fullName>
        </recommendedName>
    </component>
</protein>
<accession>A0A6J4LBE4</accession>